<dbReference type="Proteomes" id="UP001211065">
    <property type="component" value="Unassembled WGS sequence"/>
</dbReference>
<name>A0AAD5XUM7_9FUNG</name>
<proteinExistence type="predicted"/>
<evidence type="ECO:0000313" key="1">
    <source>
        <dbReference type="EMBL" id="KAJ3201052.1"/>
    </source>
</evidence>
<comment type="caution">
    <text evidence="1">The sequence shown here is derived from an EMBL/GenBank/DDBJ whole genome shotgun (WGS) entry which is preliminary data.</text>
</comment>
<sequence>MDVKDIDFGKSAPRLNNETEMEVEWDGDLNFSLDLQMLGGKTYPSLVVLTYFKSKMRLRLPSKISPYKIDVVFDKFEGEDFANFKIDIDKNSEGMIEESLNKVVSKMLIKIAHNCMS</sequence>
<dbReference type="EMBL" id="JADGJW010001790">
    <property type="protein sequence ID" value="KAJ3201052.1"/>
    <property type="molecule type" value="Genomic_DNA"/>
</dbReference>
<gene>
    <name evidence="1" type="ORF">HK099_002398</name>
</gene>
<accession>A0AAD5XUM7</accession>
<evidence type="ECO:0000313" key="2">
    <source>
        <dbReference type="Proteomes" id="UP001211065"/>
    </source>
</evidence>
<reference evidence="1" key="1">
    <citation type="submission" date="2020-05" db="EMBL/GenBank/DDBJ databases">
        <title>Phylogenomic resolution of chytrid fungi.</title>
        <authorList>
            <person name="Stajich J.E."/>
            <person name="Amses K."/>
            <person name="Simmons R."/>
            <person name="Seto K."/>
            <person name="Myers J."/>
            <person name="Bonds A."/>
            <person name="Quandt C.A."/>
            <person name="Barry K."/>
            <person name="Liu P."/>
            <person name="Grigoriev I."/>
            <person name="Longcore J.E."/>
            <person name="James T.Y."/>
        </authorList>
    </citation>
    <scope>NUCLEOTIDE SEQUENCE</scope>
    <source>
        <strain evidence="1">JEL0476</strain>
    </source>
</reference>
<protein>
    <submittedName>
        <fullName evidence="1">Uncharacterized protein</fullName>
    </submittedName>
</protein>
<dbReference type="AlphaFoldDB" id="A0AAD5XUM7"/>
<organism evidence="1 2">
    <name type="scientific">Clydaea vesicula</name>
    <dbReference type="NCBI Taxonomy" id="447962"/>
    <lineage>
        <taxon>Eukaryota</taxon>
        <taxon>Fungi</taxon>
        <taxon>Fungi incertae sedis</taxon>
        <taxon>Chytridiomycota</taxon>
        <taxon>Chytridiomycota incertae sedis</taxon>
        <taxon>Chytridiomycetes</taxon>
        <taxon>Lobulomycetales</taxon>
        <taxon>Lobulomycetaceae</taxon>
        <taxon>Clydaea</taxon>
    </lineage>
</organism>
<feature type="non-terminal residue" evidence="1">
    <location>
        <position position="1"/>
    </location>
</feature>
<keyword evidence="2" id="KW-1185">Reference proteome</keyword>